<evidence type="ECO:0000256" key="4">
    <source>
        <dbReference type="ARBA" id="ARBA00023306"/>
    </source>
</evidence>
<dbReference type="PANTHER" id="PTHR32432:SF4">
    <property type="entry name" value="CELL DIVISION PROTEIN FTSA"/>
    <property type="match status" value="1"/>
</dbReference>
<protein>
    <recommendedName>
        <fullName evidence="5">SHS2 domain-containing protein</fullName>
    </recommendedName>
</protein>
<keyword evidence="1" id="KW-1003">Cell membrane</keyword>
<dbReference type="NCBIfam" id="TIGR01174">
    <property type="entry name" value="ftsA"/>
    <property type="match status" value="1"/>
</dbReference>
<dbReference type="InterPro" id="IPR050696">
    <property type="entry name" value="FtsA/MreB"/>
</dbReference>
<reference evidence="6" key="1">
    <citation type="journal article" date="2015" name="Nature">
        <title>Complex archaea that bridge the gap between prokaryotes and eukaryotes.</title>
        <authorList>
            <person name="Spang A."/>
            <person name="Saw J.H."/>
            <person name="Jorgensen S.L."/>
            <person name="Zaremba-Niedzwiedzka K."/>
            <person name="Martijn J."/>
            <person name="Lind A.E."/>
            <person name="van Eijk R."/>
            <person name="Schleper C."/>
            <person name="Guy L."/>
            <person name="Ettema T.J."/>
        </authorList>
    </citation>
    <scope>NUCLEOTIDE SEQUENCE</scope>
</reference>
<dbReference type="CDD" id="cd24048">
    <property type="entry name" value="ASKHA_NBD_FtsA"/>
    <property type="match status" value="1"/>
</dbReference>
<dbReference type="GO" id="GO:0032153">
    <property type="term" value="C:cell division site"/>
    <property type="evidence" value="ECO:0007669"/>
    <property type="project" value="TreeGrafter"/>
</dbReference>
<dbReference type="InterPro" id="IPR003494">
    <property type="entry name" value="SHS2_FtsA"/>
</dbReference>
<organism evidence="6">
    <name type="scientific">marine sediment metagenome</name>
    <dbReference type="NCBI Taxonomy" id="412755"/>
    <lineage>
        <taxon>unclassified sequences</taxon>
        <taxon>metagenomes</taxon>
        <taxon>ecological metagenomes</taxon>
    </lineage>
</organism>
<dbReference type="Gene3D" id="3.30.1490.110">
    <property type="match status" value="1"/>
</dbReference>
<evidence type="ECO:0000256" key="1">
    <source>
        <dbReference type="ARBA" id="ARBA00022475"/>
    </source>
</evidence>
<evidence type="ECO:0000313" key="6">
    <source>
        <dbReference type="EMBL" id="KKN44868.1"/>
    </source>
</evidence>
<evidence type="ECO:0000256" key="3">
    <source>
        <dbReference type="ARBA" id="ARBA00023136"/>
    </source>
</evidence>
<proteinExistence type="inferred from homology"/>
<dbReference type="GO" id="GO:0051301">
    <property type="term" value="P:cell division"/>
    <property type="evidence" value="ECO:0007669"/>
    <property type="project" value="UniProtKB-KW"/>
</dbReference>
<evidence type="ECO:0000256" key="2">
    <source>
        <dbReference type="ARBA" id="ARBA00022618"/>
    </source>
</evidence>
<dbReference type="PANTHER" id="PTHR32432">
    <property type="entry name" value="CELL DIVISION PROTEIN FTSA-RELATED"/>
    <property type="match status" value="1"/>
</dbReference>
<dbReference type="InterPro" id="IPR020823">
    <property type="entry name" value="Cell_div_FtsA"/>
</dbReference>
<name>A0A0F9TU28_9ZZZZ</name>
<sequence length="407" mass="44369">MPKNNYIVGLDIGTKKTAVIISEIAEDKKIEIIGIGTTDSRGLRKGVVVNLEGTVSAIKKAQEEAELMAGVEIDSAFVGISGAHIKSFNSRGVVAVSGKNKEITPEDIERVIDQSKAVSIPPDREIIHIIPQEFVVDEQDGIKDPLGMSGIKLEVNVHIVTSATTSVQNLKTCIERAGIEIERIVLNQIAASSSTLTHDEMELGVGMIDMGGGTTEVAIFERGSLWYTSIIPIGGDNFTNDIAVGLRTPIPEAERIKKKFGCVSSPPMEEEDTIEVPSVGRGKKPRILSRQLLADIIHPRAEEIFRLVDNDIKRMGYEKSLNSGIVLTGGTALLEGLEEVAEEIFDLPVRRGDPSGIGGLAERVNTPDYAASVGLILFGYDQWKEKSLSKDRKRSLWVKFKEWLKEA</sequence>
<dbReference type="Pfam" id="PF14450">
    <property type="entry name" value="FtsA"/>
    <property type="match status" value="2"/>
</dbReference>
<accession>A0A0F9TU28</accession>
<dbReference type="InterPro" id="IPR043129">
    <property type="entry name" value="ATPase_NBD"/>
</dbReference>
<evidence type="ECO:0000259" key="5">
    <source>
        <dbReference type="SMART" id="SM00842"/>
    </source>
</evidence>
<dbReference type="AlphaFoldDB" id="A0A0F9TU28"/>
<keyword evidence="3" id="KW-0472">Membrane</keyword>
<comment type="caution">
    <text evidence="6">The sequence shown here is derived from an EMBL/GenBank/DDBJ whole genome shotgun (WGS) entry which is preliminary data.</text>
</comment>
<gene>
    <name evidence="6" type="ORF">LCGC14_0688740</name>
</gene>
<dbReference type="SMART" id="SM00842">
    <property type="entry name" value="FtsA"/>
    <property type="match status" value="1"/>
</dbReference>
<dbReference type="SUPFAM" id="SSF53067">
    <property type="entry name" value="Actin-like ATPase domain"/>
    <property type="match status" value="2"/>
</dbReference>
<dbReference type="PIRSF" id="PIRSF003101">
    <property type="entry name" value="FtsA"/>
    <property type="match status" value="1"/>
</dbReference>
<dbReference type="EMBL" id="LAZR01001423">
    <property type="protein sequence ID" value="KKN44868.1"/>
    <property type="molecule type" value="Genomic_DNA"/>
</dbReference>
<dbReference type="FunFam" id="3.30.1490.110:FF:000001">
    <property type="entry name" value="Cell division protein FtsA"/>
    <property type="match status" value="1"/>
</dbReference>
<dbReference type="Pfam" id="PF02491">
    <property type="entry name" value="SHS2_FTSA"/>
    <property type="match status" value="1"/>
</dbReference>
<keyword evidence="4" id="KW-0131">Cell cycle</keyword>
<dbReference type="Gene3D" id="3.30.420.40">
    <property type="match status" value="2"/>
</dbReference>
<dbReference type="HAMAP" id="MF_02033">
    <property type="entry name" value="FtsA"/>
    <property type="match status" value="1"/>
</dbReference>
<feature type="domain" description="SHS2" evidence="5">
    <location>
        <begin position="7"/>
        <end position="195"/>
    </location>
</feature>
<keyword evidence="2" id="KW-0132">Cell division</keyword>
<dbReference type="GO" id="GO:0009898">
    <property type="term" value="C:cytoplasmic side of plasma membrane"/>
    <property type="evidence" value="ECO:0007669"/>
    <property type="project" value="TreeGrafter"/>
</dbReference>